<dbReference type="GO" id="GO:0043709">
    <property type="term" value="P:cell adhesion involved in single-species biofilm formation"/>
    <property type="evidence" value="ECO:0007669"/>
    <property type="project" value="InterPro"/>
</dbReference>
<dbReference type="EMBL" id="CP031337">
    <property type="protein sequence ID" value="AXK40201.1"/>
    <property type="molecule type" value="Genomic_DNA"/>
</dbReference>
<keyword evidence="1" id="KW-0472">Membrane</keyword>
<evidence type="ECO:0000313" key="2">
    <source>
        <dbReference type="EMBL" id="AXK40201.1"/>
    </source>
</evidence>
<organism evidence="2 3">
    <name type="scientific">Crenobacter cavernae</name>
    <dbReference type="NCBI Taxonomy" id="2290923"/>
    <lineage>
        <taxon>Bacteria</taxon>
        <taxon>Pseudomonadati</taxon>
        <taxon>Pseudomonadota</taxon>
        <taxon>Betaproteobacteria</taxon>
        <taxon>Neisseriales</taxon>
        <taxon>Neisseriaceae</taxon>
        <taxon>Crenobacter</taxon>
    </lineage>
</organism>
<protein>
    <submittedName>
        <fullName evidence="2">Poly-beta-1,6-N-acetyl-D-glucosamine biosynthesis protein PgaD</fullName>
    </submittedName>
</protein>
<dbReference type="InterPro" id="IPR023829">
    <property type="entry name" value="PGA_PgaD"/>
</dbReference>
<name>A0A345Y8E9_9NEIS</name>
<evidence type="ECO:0000313" key="3">
    <source>
        <dbReference type="Proteomes" id="UP000254537"/>
    </source>
</evidence>
<reference evidence="2 3" key="1">
    <citation type="submission" date="2018-07" db="EMBL/GenBank/DDBJ databases">
        <title>Crenobacter cavernae sp. nov., isolated from a karst cave.</title>
        <authorList>
            <person name="Zhu H."/>
        </authorList>
    </citation>
    <scope>NUCLEOTIDE SEQUENCE [LARGE SCALE GENOMIC DNA]</scope>
    <source>
        <strain evidence="2 3">K1W11S-77</strain>
    </source>
</reference>
<dbReference type="KEGG" id="ccah:DWG20_12535"/>
<keyword evidence="1" id="KW-1133">Transmembrane helix</keyword>
<gene>
    <name evidence="2" type="primary">pgaD</name>
    <name evidence="2" type="ORF">DWG20_12535</name>
</gene>
<dbReference type="Proteomes" id="UP000254537">
    <property type="component" value="Chromosome"/>
</dbReference>
<evidence type="ECO:0000256" key="1">
    <source>
        <dbReference type="SAM" id="Phobius"/>
    </source>
</evidence>
<accession>A0A345Y8E9</accession>
<sequence>MDKPGQGGQSMKDTIINLEDRLGIANRIVPRSLTIILWLFWAYLCLPLFSLLAWYAGFRLFYEEMFIHDGLNRLLQLLLYYCIVVGVTSGALIIWARFNFARFRNKEKRNRTPDATHSDFARDFHVSATDLEAAQQQQTVVVHHSDNGHIVRISLQ</sequence>
<keyword evidence="1" id="KW-0812">Transmembrane</keyword>
<feature type="transmembrane region" description="Helical" evidence="1">
    <location>
        <begin position="78"/>
        <end position="100"/>
    </location>
</feature>
<feature type="transmembrane region" description="Helical" evidence="1">
    <location>
        <begin position="35"/>
        <end position="58"/>
    </location>
</feature>
<dbReference type="Pfam" id="PF13994">
    <property type="entry name" value="PgaD"/>
    <property type="match status" value="1"/>
</dbReference>
<dbReference type="OrthoDB" id="8587176at2"/>
<dbReference type="AlphaFoldDB" id="A0A345Y8E9"/>
<proteinExistence type="predicted"/>
<dbReference type="NCBIfam" id="TIGR03940">
    <property type="entry name" value="PGA_PgaD"/>
    <property type="match status" value="1"/>
</dbReference>